<keyword evidence="3" id="KW-1185">Reference proteome</keyword>
<dbReference type="Proteomes" id="UP000618240">
    <property type="component" value="Unassembled WGS sequence"/>
</dbReference>
<evidence type="ECO:0000256" key="1">
    <source>
        <dbReference type="SAM" id="SignalP"/>
    </source>
</evidence>
<sequence>MKKNLLFVAILASIATMKAQTGNVGINTQQPTETLDVNGTLRVRALTDGSSSSTYDQVLVMKTDGTIGKASRSSLGGSANGTAGGQVYLTGPTAPYASQVPQTVTGDVLISSSAVTTISNNAMTTAKIADNAVTLAKISATGTKDNTTFLRGDGTWNTPTATVADGSITDVKVNAAAAIAYSKLALNNSIQNADIQANAITTSKVANSTVTTAKIFDASVTTAKIADNAVTLAKISATGTKDNTTYLRGDGTWATPSGGGSSVNEGLGRLVDGTNQLIGYVQTIGTNNYVVKTSNGYVITINIDGTFSGIQTYYGDSSCSGTVKYINSGNTTLQNRSVKYLYYEGTTGKFFKIDNVNANGYAVNTAMVGAAYLYQVSGTCSSSTATNFGWKVEATETTRATIGLPTTITLPLTLL</sequence>
<reference evidence="2 3" key="1">
    <citation type="submission" date="2021-09" db="EMBL/GenBank/DDBJ databases">
        <title>Genome sequencing and assembly of Chryseobacterium sp. RG1.</title>
        <authorList>
            <person name="Chhetri G."/>
        </authorList>
    </citation>
    <scope>NUCLEOTIDE SEQUENCE [LARGE SCALE GENOMIC DNA]</scope>
    <source>
        <strain evidence="2 3">RG1</strain>
    </source>
</reference>
<proteinExistence type="predicted"/>
<evidence type="ECO:0000313" key="3">
    <source>
        <dbReference type="Proteomes" id="UP000618240"/>
    </source>
</evidence>
<feature type="signal peptide" evidence="1">
    <location>
        <begin position="1"/>
        <end position="19"/>
    </location>
</feature>
<dbReference type="EMBL" id="JAERSE020000001">
    <property type="protein sequence ID" value="MCA6065796.1"/>
    <property type="molecule type" value="Genomic_DNA"/>
</dbReference>
<feature type="chain" id="PRO_5046151415" description="Head domain of trimeric autotransporter adhesin" evidence="1">
    <location>
        <begin position="20"/>
        <end position="415"/>
    </location>
</feature>
<gene>
    <name evidence="2" type="ORF">JI747_001315</name>
</gene>
<accession>A0ABS7ZVS2</accession>
<keyword evidence="1" id="KW-0732">Signal</keyword>
<comment type="caution">
    <text evidence="2">The sequence shown here is derived from an EMBL/GenBank/DDBJ whole genome shotgun (WGS) entry which is preliminary data.</text>
</comment>
<dbReference type="RefSeq" id="WP_225685716.1">
    <property type="nucleotide sequence ID" value="NZ_JAERSE020000001.1"/>
</dbReference>
<name>A0ABS7ZVS2_9FLAO</name>
<protein>
    <recommendedName>
        <fullName evidence="4">Head domain of trimeric autotransporter adhesin</fullName>
    </recommendedName>
</protein>
<evidence type="ECO:0000313" key="2">
    <source>
        <dbReference type="EMBL" id="MCA6065796.1"/>
    </source>
</evidence>
<organism evidence="2 3">
    <name type="scientific">Chryseobacterium tagetis</name>
    <dbReference type="NCBI Taxonomy" id="2801334"/>
    <lineage>
        <taxon>Bacteria</taxon>
        <taxon>Pseudomonadati</taxon>
        <taxon>Bacteroidota</taxon>
        <taxon>Flavobacteriia</taxon>
        <taxon>Flavobacteriales</taxon>
        <taxon>Weeksellaceae</taxon>
        <taxon>Chryseobacterium group</taxon>
        <taxon>Chryseobacterium</taxon>
    </lineage>
</organism>
<evidence type="ECO:0008006" key="4">
    <source>
        <dbReference type="Google" id="ProtNLM"/>
    </source>
</evidence>